<organism evidence="1 2">
    <name type="scientific">Xanthomonas campestris pv. phaseoli</name>
    <dbReference type="NCBI Taxonomy" id="317013"/>
    <lineage>
        <taxon>Bacteria</taxon>
        <taxon>Pseudomonadati</taxon>
        <taxon>Pseudomonadota</taxon>
        <taxon>Gammaproteobacteria</taxon>
        <taxon>Lysobacterales</taxon>
        <taxon>Lysobacteraceae</taxon>
        <taxon>Xanthomonas</taxon>
    </lineage>
</organism>
<evidence type="ECO:0000313" key="2">
    <source>
        <dbReference type="Proteomes" id="UP000234345"/>
    </source>
</evidence>
<dbReference type="EMBL" id="OCZC01000035">
    <property type="protein sequence ID" value="SOO22231.1"/>
    <property type="molecule type" value="Genomic_DNA"/>
</dbReference>
<sequence>MLVKNENFFLKHYLQFFQQFLYKNYIFHFLF</sequence>
<name>A0A7Z7IVA7_XANCH</name>
<comment type="caution">
    <text evidence="1">The sequence shown here is derived from an EMBL/GenBank/DDBJ whole genome shotgun (WGS) entry which is preliminary data.</text>
</comment>
<protein>
    <submittedName>
        <fullName evidence="1">Uncharacterized protein</fullName>
    </submittedName>
</protein>
<proteinExistence type="predicted"/>
<accession>A0A7Z7IVA7</accession>
<gene>
    <name evidence="1" type="ORF">XFF6991_4940</name>
</gene>
<dbReference type="Proteomes" id="UP000234345">
    <property type="component" value="Unassembled WGS sequence"/>
</dbReference>
<reference evidence="1 2" key="1">
    <citation type="submission" date="2017-10" db="EMBL/GenBank/DDBJ databases">
        <authorList>
            <person name="Regsiter A."/>
            <person name="William W."/>
        </authorList>
    </citation>
    <scope>NUCLEOTIDE SEQUENCE [LARGE SCALE GENOMIC DNA]</scope>
    <source>
        <strain evidence="1 2">CFBP6991</strain>
    </source>
</reference>
<dbReference type="AlphaFoldDB" id="A0A7Z7IVA7"/>
<evidence type="ECO:0000313" key="1">
    <source>
        <dbReference type="EMBL" id="SOO22231.1"/>
    </source>
</evidence>